<organism evidence="1 2">
    <name type="scientific">Actinotignum sanguinis</name>
    <dbReference type="NCBI Taxonomy" id="1445614"/>
    <lineage>
        <taxon>Bacteria</taxon>
        <taxon>Bacillati</taxon>
        <taxon>Actinomycetota</taxon>
        <taxon>Actinomycetes</taxon>
        <taxon>Actinomycetales</taxon>
        <taxon>Actinomycetaceae</taxon>
        <taxon>Actinotignum</taxon>
    </lineage>
</organism>
<dbReference type="Proteomes" id="UP001219297">
    <property type="component" value="Unassembled WGS sequence"/>
</dbReference>
<comment type="caution">
    <text evidence="1">The sequence shown here is derived from an EMBL/GenBank/DDBJ whole genome shotgun (WGS) entry which is preliminary data.</text>
</comment>
<evidence type="ECO:0008006" key="3">
    <source>
        <dbReference type="Google" id="ProtNLM"/>
    </source>
</evidence>
<protein>
    <recommendedName>
        <fullName evidence="3">TnpV protein</fullName>
    </recommendedName>
</protein>
<accession>A0ABT5V7Q1</accession>
<reference evidence="1 2" key="1">
    <citation type="submission" date="2023-02" db="EMBL/GenBank/DDBJ databases">
        <title>Defining the Infant Male Urobiome and Moving Towards Mechanisms in Urobiome Research.</title>
        <authorList>
            <person name="Reasoner S."/>
            <person name="Flores V."/>
            <person name="Van Horn G."/>
            <person name="Morales G."/>
            <person name="Peard L."/>
            <person name="Abelson B."/>
            <person name="Manuel C."/>
            <person name="Lee J."/>
            <person name="Baker B."/>
            <person name="Williams T."/>
            <person name="Schmitz J."/>
            <person name="Clayton D."/>
            <person name="Hadjifrangiskou M."/>
        </authorList>
    </citation>
    <scope>NUCLEOTIDE SEQUENCE [LARGE SCALE GENOMIC DNA]</scope>
    <source>
        <strain evidence="1 2">AS1053</strain>
    </source>
</reference>
<gene>
    <name evidence="1" type="ORF">PWJ81_07910</name>
</gene>
<name>A0ABT5V7Q1_9ACTO</name>
<dbReference type="EMBL" id="JARBHI010000020">
    <property type="protein sequence ID" value="MDE1656992.1"/>
    <property type="molecule type" value="Genomic_DNA"/>
</dbReference>
<keyword evidence="2" id="KW-1185">Reference proteome</keyword>
<proteinExistence type="predicted"/>
<evidence type="ECO:0000313" key="2">
    <source>
        <dbReference type="Proteomes" id="UP001219297"/>
    </source>
</evidence>
<sequence length="92" mass="10680">MTEPFGYEDYSDPVLYDVFYEAGTMLCGRYISLSRQADIAGDEARRAVYDGKYLELVEQRDAVDENDRAEQIRCIRSWHALREQLPTTLSHV</sequence>
<dbReference type="GeneID" id="83608361"/>
<evidence type="ECO:0000313" key="1">
    <source>
        <dbReference type="EMBL" id="MDE1656992.1"/>
    </source>
</evidence>
<dbReference type="RefSeq" id="WP_126135283.1">
    <property type="nucleotide sequence ID" value="NZ_CAMXYX010000006.1"/>
</dbReference>